<reference evidence="3" key="1">
    <citation type="submission" date="2022-03" db="EMBL/GenBank/DDBJ databases">
        <authorList>
            <person name="Martin H S."/>
        </authorList>
    </citation>
    <scope>NUCLEOTIDE SEQUENCE</scope>
</reference>
<dbReference type="EMBL" id="OW152829">
    <property type="protein sequence ID" value="CAH2047692.1"/>
    <property type="molecule type" value="Genomic_DNA"/>
</dbReference>
<evidence type="ECO:0000256" key="2">
    <source>
        <dbReference type="SAM" id="SignalP"/>
    </source>
</evidence>
<feature type="region of interest" description="Disordered" evidence="1">
    <location>
        <begin position="139"/>
        <end position="169"/>
    </location>
</feature>
<keyword evidence="4" id="KW-1185">Reference proteome</keyword>
<dbReference type="Proteomes" id="UP000837857">
    <property type="component" value="Chromosome 17"/>
</dbReference>
<evidence type="ECO:0000313" key="3">
    <source>
        <dbReference type="EMBL" id="CAH2047692.1"/>
    </source>
</evidence>
<feature type="signal peptide" evidence="2">
    <location>
        <begin position="1"/>
        <end position="17"/>
    </location>
</feature>
<feature type="compositionally biased region" description="Basic and acidic residues" evidence="1">
    <location>
        <begin position="103"/>
        <end position="116"/>
    </location>
</feature>
<organism evidence="3 4">
    <name type="scientific">Iphiclides podalirius</name>
    <name type="common">scarce swallowtail</name>
    <dbReference type="NCBI Taxonomy" id="110791"/>
    <lineage>
        <taxon>Eukaryota</taxon>
        <taxon>Metazoa</taxon>
        <taxon>Ecdysozoa</taxon>
        <taxon>Arthropoda</taxon>
        <taxon>Hexapoda</taxon>
        <taxon>Insecta</taxon>
        <taxon>Pterygota</taxon>
        <taxon>Neoptera</taxon>
        <taxon>Endopterygota</taxon>
        <taxon>Lepidoptera</taxon>
        <taxon>Glossata</taxon>
        <taxon>Ditrysia</taxon>
        <taxon>Papilionoidea</taxon>
        <taxon>Papilionidae</taxon>
        <taxon>Papilioninae</taxon>
        <taxon>Iphiclides</taxon>
    </lineage>
</organism>
<evidence type="ECO:0000313" key="4">
    <source>
        <dbReference type="Proteomes" id="UP000837857"/>
    </source>
</evidence>
<accession>A0ABN8I6B5</accession>
<name>A0ABN8I6B5_9NEOP</name>
<feature type="region of interest" description="Disordered" evidence="1">
    <location>
        <begin position="103"/>
        <end position="126"/>
    </location>
</feature>
<protein>
    <submittedName>
        <fullName evidence="3">Uncharacterized protein</fullName>
    </submittedName>
</protein>
<gene>
    <name evidence="3" type="ORF">IPOD504_LOCUS5894</name>
</gene>
<sequence length="245" mass="27269">MQMRLVVVALMLAGGHGGGVTNTDEEDISKYWADDLKVSGHLYARTSDRDLYGATLPPSVTFDVAATKLKGGALDITERFKPSDLSQASSTFPYNYGQVYKKQAEKDEQRTDDHYSNSDFRPYGQGGGQVYLKPLQRDKQKDEIPSGGFKPYFAVGPNPEASDGNEGTNDVFSTPQFEEAHGTTSGEVAEDSRVYATKARSKVRLLRGNSLQSRMKCRAGICRKKFTNRVYPRPAKRIKKIVYNY</sequence>
<evidence type="ECO:0000256" key="1">
    <source>
        <dbReference type="SAM" id="MobiDB-lite"/>
    </source>
</evidence>
<feature type="chain" id="PRO_5046924369" evidence="2">
    <location>
        <begin position="18"/>
        <end position="245"/>
    </location>
</feature>
<keyword evidence="2" id="KW-0732">Signal</keyword>
<proteinExistence type="predicted"/>
<feature type="non-terminal residue" evidence="3">
    <location>
        <position position="245"/>
    </location>
</feature>